<reference evidence="1 2" key="1">
    <citation type="submission" date="2020-09" db="EMBL/GenBank/DDBJ databases">
        <title>De no assembly of potato wild relative species, Solanum commersonii.</title>
        <authorList>
            <person name="Cho K."/>
        </authorList>
    </citation>
    <scope>NUCLEOTIDE SEQUENCE [LARGE SCALE GENOMIC DNA]</scope>
    <source>
        <strain evidence="1">LZ3.2</strain>
        <tissue evidence="1">Leaf</tissue>
    </source>
</reference>
<sequence length="79" mass="9306">MKCKRFLRWSEEDDRHRIEMGPSNRDSLTGLLISIEINRIEIIKIKIWFHPISLYTGIKLEWIGTNINGISTIRSDAQH</sequence>
<keyword evidence="2" id="KW-1185">Reference proteome</keyword>
<gene>
    <name evidence="1" type="ORF">H5410_052270</name>
</gene>
<dbReference type="AlphaFoldDB" id="A0A9J5X0N0"/>
<protein>
    <submittedName>
        <fullName evidence="1">Uncharacterized protein</fullName>
    </submittedName>
</protein>
<dbReference type="EMBL" id="JACXVP010000010">
    <property type="protein sequence ID" value="KAG5581643.1"/>
    <property type="molecule type" value="Genomic_DNA"/>
</dbReference>
<dbReference type="Proteomes" id="UP000824120">
    <property type="component" value="Chromosome 10"/>
</dbReference>
<organism evidence="1 2">
    <name type="scientific">Solanum commersonii</name>
    <name type="common">Commerson's wild potato</name>
    <name type="synonym">Commerson's nightshade</name>
    <dbReference type="NCBI Taxonomy" id="4109"/>
    <lineage>
        <taxon>Eukaryota</taxon>
        <taxon>Viridiplantae</taxon>
        <taxon>Streptophyta</taxon>
        <taxon>Embryophyta</taxon>
        <taxon>Tracheophyta</taxon>
        <taxon>Spermatophyta</taxon>
        <taxon>Magnoliopsida</taxon>
        <taxon>eudicotyledons</taxon>
        <taxon>Gunneridae</taxon>
        <taxon>Pentapetalae</taxon>
        <taxon>asterids</taxon>
        <taxon>lamiids</taxon>
        <taxon>Solanales</taxon>
        <taxon>Solanaceae</taxon>
        <taxon>Solanoideae</taxon>
        <taxon>Solaneae</taxon>
        <taxon>Solanum</taxon>
    </lineage>
</organism>
<accession>A0A9J5X0N0</accession>
<proteinExistence type="predicted"/>
<name>A0A9J5X0N0_SOLCO</name>
<comment type="caution">
    <text evidence="1">The sequence shown here is derived from an EMBL/GenBank/DDBJ whole genome shotgun (WGS) entry which is preliminary data.</text>
</comment>
<evidence type="ECO:0000313" key="2">
    <source>
        <dbReference type="Proteomes" id="UP000824120"/>
    </source>
</evidence>
<evidence type="ECO:0000313" key="1">
    <source>
        <dbReference type="EMBL" id="KAG5581643.1"/>
    </source>
</evidence>